<dbReference type="PROSITE" id="PS50249">
    <property type="entry name" value="MPN"/>
    <property type="match status" value="1"/>
</dbReference>
<accession>A0A915DE24</accession>
<dbReference type="Gene3D" id="3.40.140.10">
    <property type="entry name" value="Cytidine Deaminase, domain 2"/>
    <property type="match status" value="1"/>
</dbReference>
<keyword evidence="2" id="KW-1185">Reference proteome</keyword>
<dbReference type="GO" id="GO:0008237">
    <property type="term" value="F:metallopeptidase activity"/>
    <property type="evidence" value="ECO:0007669"/>
    <property type="project" value="InterPro"/>
</dbReference>
<dbReference type="GO" id="GO:0003743">
    <property type="term" value="F:translation initiation factor activity"/>
    <property type="evidence" value="ECO:0007669"/>
    <property type="project" value="TreeGrafter"/>
</dbReference>
<dbReference type="GO" id="GO:0031369">
    <property type="term" value="F:translation initiation factor binding"/>
    <property type="evidence" value="ECO:0007669"/>
    <property type="project" value="TreeGrafter"/>
</dbReference>
<dbReference type="AlphaFoldDB" id="A0A915DE24"/>
<feature type="domain" description="MPN" evidence="1">
    <location>
        <begin position="7"/>
        <end position="145"/>
    </location>
</feature>
<dbReference type="WBParaSite" id="jg18948">
    <property type="protein sequence ID" value="jg18948"/>
    <property type="gene ID" value="jg18948"/>
</dbReference>
<reference evidence="3" key="1">
    <citation type="submission" date="2022-11" db="UniProtKB">
        <authorList>
            <consortium name="WormBaseParasite"/>
        </authorList>
    </citation>
    <scope>IDENTIFICATION</scope>
</reference>
<protein>
    <submittedName>
        <fullName evidence="3">MPN domain-containing protein</fullName>
    </submittedName>
</protein>
<evidence type="ECO:0000259" key="1">
    <source>
        <dbReference type="PROSITE" id="PS50249"/>
    </source>
</evidence>
<name>A0A915DE24_9BILA</name>
<dbReference type="InterPro" id="IPR037518">
    <property type="entry name" value="MPN"/>
</dbReference>
<dbReference type="PANTHER" id="PTHR10540">
    <property type="entry name" value="EUKARYOTIC TRANSLATION INITIATION FACTOR 3 SUBUNIT F-RELATED"/>
    <property type="match status" value="1"/>
</dbReference>
<sequence>MASYGTVKVHPLVYMTIVDSYEKSFKKDDRGKNALGTLVGFRENDVIQVTDCYAIPFDISVTEGHGVDDAFNRAMWNPAKRIKSSETIVGWFFTVSEIPGRAQQIHKYFVDLVGEFSVKKEDIPVLLLTMDASFSSSSIRLPVKGYIGRLTMNVSDGQQRQAYDFCSQKVELVTLKGEGVLLDCITKGKTEIWLDDSKDLDRLCESTNTMVVSLEKLLDYVDKVLKLPSLPADSTIGQKLMKIVDGSLTQFEMQKTKRLGKNSAEDYSAVNRMVRIARDNLSIQDEVINMHFEVKQ</sequence>
<dbReference type="Pfam" id="PF01398">
    <property type="entry name" value="JAB"/>
    <property type="match status" value="1"/>
</dbReference>
<organism evidence="2 3">
    <name type="scientific">Ditylenchus dipsaci</name>
    <dbReference type="NCBI Taxonomy" id="166011"/>
    <lineage>
        <taxon>Eukaryota</taxon>
        <taxon>Metazoa</taxon>
        <taxon>Ecdysozoa</taxon>
        <taxon>Nematoda</taxon>
        <taxon>Chromadorea</taxon>
        <taxon>Rhabditida</taxon>
        <taxon>Tylenchina</taxon>
        <taxon>Tylenchomorpha</taxon>
        <taxon>Sphaerularioidea</taxon>
        <taxon>Anguinidae</taxon>
        <taxon>Anguininae</taxon>
        <taxon>Ditylenchus</taxon>
    </lineage>
</organism>
<proteinExistence type="predicted"/>
<dbReference type="Proteomes" id="UP000887574">
    <property type="component" value="Unplaced"/>
</dbReference>
<dbReference type="PANTHER" id="PTHR10540:SF6">
    <property type="entry name" value="EUKARYOTIC TRANSLATION INITIATION FACTOR 3 SUBUNIT F"/>
    <property type="match status" value="1"/>
</dbReference>
<evidence type="ECO:0000313" key="2">
    <source>
        <dbReference type="Proteomes" id="UP000887574"/>
    </source>
</evidence>
<dbReference type="GO" id="GO:0071541">
    <property type="term" value="C:eukaryotic translation initiation factor 3 complex, eIF3m"/>
    <property type="evidence" value="ECO:0007669"/>
    <property type="project" value="TreeGrafter"/>
</dbReference>
<dbReference type="InterPro" id="IPR000555">
    <property type="entry name" value="JAMM/MPN+_dom"/>
</dbReference>
<evidence type="ECO:0000313" key="3">
    <source>
        <dbReference type="WBParaSite" id="jg18948"/>
    </source>
</evidence>
<dbReference type="SMART" id="SM00232">
    <property type="entry name" value="JAB_MPN"/>
    <property type="match status" value="1"/>
</dbReference>